<sequence length="242" mass="25457">MTTVGEPVVGRVHLRRGAVVALWRRLRLGDRPALLDLPDHGATLAERDAADREALAELHHRGLDDDLADALAVLARPEVDVDLRCWDPDPRGWFAAAAGELAVVVSPGDDGWTLDVGPRPAGGLVRALALRVLARLPDEPPAPGAFDAPAAAFFGDARPPVAAALKVTTLRAAPPKRRIQLGAGVHEGGHRRRIGPVTVVDAGPGRMIVEVDGGTVRVRPGDRAGIVGNLLREPGVRGPTLP</sequence>
<evidence type="ECO:0000256" key="3">
    <source>
        <dbReference type="ARBA" id="ARBA00022490"/>
    </source>
</evidence>
<evidence type="ECO:0000256" key="2">
    <source>
        <dbReference type="ARBA" id="ARBA00006411"/>
    </source>
</evidence>
<proteinExistence type="inferred from homology"/>
<organism evidence="5 6">
    <name type="scientific">Actinomycetospora atypica</name>
    <dbReference type="NCBI Taxonomy" id="1290095"/>
    <lineage>
        <taxon>Bacteria</taxon>
        <taxon>Bacillati</taxon>
        <taxon>Actinomycetota</taxon>
        <taxon>Actinomycetes</taxon>
        <taxon>Pseudonocardiales</taxon>
        <taxon>Pseudonocardiaceae</taxon>
        <taxon>Actinomycetospora</taxon>
    </lineage>
</organism>
<accession>A0ABV9YST0</accession>
<comment type="similarity">
    <text evidence="2">Belongs to the EspG family.</text>
</comment>
<dbReference type="RefSeq" id="WP_378038290.1">
    <property type="nucleotide sequence ID" value="NZ_JBHSIV010000028.1"/>
</dbReference>
<gene>
    <name evidence="5" type="ORF">ACFPBZ_22205</name>
</gene>
<dbReference type="Proteomes" id="UP001595947">
    <property type="component" value="Unassembled WGS sequence"/>
</dbReference>
<keyword evidence="3" id="KW-0963">Cytoplasm</keyword>
<comment type="caution">
    <text evidence="5">The sequence shown here is derived from an EMBL/GenBank/DDBJ whole genome shotgun (WGS) entry which is preliminary data.</text>
</comment>
<dbReference type="EMBL" id="JBHSIV010000028">
    <property type="protein sequence ID" value="MFC5064952.1"/>
    <property type="molecule type" value="Genomic_DNA"/>
</dbReference>
<evidence type="ECO:0000256" key="1">
    <source>
        <dbReference type="ARBA" id="ARBA00004496"/>
    </source>
</evidence>
<comment type="subcellular location">
    <subcellularLocation>
        <location evidence="1">Cytoplasm</location>
    </subcellularLocation>
</comment>
<evidence type="ECO:0000256" key="4">
    <source>
        <dbReference type="ARBA" id="ARBA00023186"/>
    </source>
</evidence>
<evidence type="ECO:0000313" key="6">
    <source>
        <dbReference type="Proteomes" id="UP001595947"/>
    </source>
</evidence>
<dbReference type="Pfam" id="PF14011">
    <property type="entry name" value="ESX-1_EspG"/>
    <property type="match status" value="1"/>
</dbReference>
<name>A0ABV9YST0_9PSEU</name>
<keyword evidence="6" id="KW-1185">Reference proteome</keyword>
<keyword evidence="4" id="KW-0143">Chaperone</keyword>
<dbReference type="InterPro" id="IPR025734">
    <property type="entry name" value="EspG"/>
</dbReference>
<protein>
    <submittedName>
        <fullName evidence="5">ESX secretion-associated protein EspG</fullName>
    </submittedName>
</protein>
<evidence type="ECO:0000313" key="5">
    <source>
        <dbReference type="EMBL" id="MFC5064952.1"/>
    </source>
</evidence>
<reference evidence="6" key="1">
    <citation type="journal article" date="2019" name="Int. J. Syst. Evol. Microbiol.">
        <title>The Global Catalogue of Microorganisms (GCM) 10K type strain sequencing project: providing services to taxonomists for standard genome sequencing and annotation.</title>
        <authorList>
            <consortium name="The Broad Institute Genomics Platform"/>
            <consortium name="The Broad Institute Genome Sequencing Center for Infectious Disease"/>
            <person name="Wu L."/>
            <person name="Ma J."/>
        </authorList>
    </citation>
    <scope>NUCLEOTIDE SEQUENCE [LARGE SCALE GENOMIC DNA]</scope>
    <source>
        <strain evidence="6">CGMCC 4.7093</strain>
    </source>
</reference>